<sequence length="219" mass="25815">MQKVNFREEIKLFDQYYKLINEVYGGKKNDLAIEARKRLTASDRYVKRIYRLDTKVSNFPSEYFSKYAPKQAPKRVIQQNKYDLRNLEEFTEYFYYTSHRFIKIVSKLPLIGKINNAGILNVRNNLLEHSDKEKSRILINSFSCGGINGPVIKGPRYSHQINKHRDPGVFPNAIKLKQILKIRLNKAIYELELINAEKLKISNRITTKRLTIVYKNRIS</sequence>
<dbReference type="Proteomes" id="UP000177053">
    <property type="component" value="Unassembled WGS sequence"/>
</dbReference>
<dbReference type="EMBL" id="MGFS01000027">
    <property type="protein sequence ID" value="OGM10985.1"/>
    <property type="molecule type" value="Genomic_DNA"/>
</dbReference>
<name>A0A1F7X9G9_9BACT</name>
<dbReference type="AlphaFoldDB" id="A0A1F7X9G9"/>
<evidence type="ECO:0000313" key="2">
    <source>
        <dbReference type="Proteomes" id="UP000177053"/>
    </source>
</evidence>
<accession>A0A1F7X9G9</accession>
<gene>
    <name evidence="1" type="ORF">A2Z22_03910</name>
</gene>
<protein>
    <submittedName>
        <fullName evidence="1">Uncharacterized protein</fullName>
    </submittedName>
</protein>
<proteinExistence type="predicted"/>
<comment type="caution">
    <text evidence="1">The sequence shown here is derived from an EMBL/GenBank/DDBJ whole genome shotgun (WGS) entry which is preliminary data.</text>
</comment>
<reference evidence="1 2" key="1">
    <citation type="journal article" date="2016" name="Nat. Commun.">
        <title>Thousands of microbial genomes shed light on interconnected biogeochemical processes in an aquifer system.</title>
        <authorList>
            <person name="Anantharaman K."/>
            <person name="Brown C.T."/>
            <person name="Hug L.A."/>
            <person name="Sharon I."/>
            <person name="Castelle C.J."/>
            <person name="Probst A.J."/>
            <person name="Thomas B.C."/>
            <person name="Singh A."/>
            <person name="Wilkins M.J."/>
            <person name="Karaoz U."/>
            <person name="Brodie E.L."/>
            <person name="Williams K.H."/>
            <person name="Hubbard S.S."/>
            <person name="Banfield J.F."/>
        </authorList>
    </citation>
    <scope>NUCLEOTIDE SEQUENCE [LARGE SCALE GENOMIC DNA]</scope>
</reference>
<evidence type="ECO:0000313" key="1">
    <source>
        <dbReference type="EMBL" id="OGM10985.1"/>
    </source>
</evidence>
<organism evidence="1 2">
    <name type="scientific">Candidatus Woesebacteria bacterium RBG_16_34_12</name>
    <dbReference type="NCBI Taxonomy" id="1802480"/>
    <lineage>
        <taxon>Bacteria</taxon>
        <taxon>Candidatus Woeseibacteriota</taxon>
    </lineage>
</organism>